<reference evidence="2" key="1">
    <citation type="journal article" date="2016" name="Nat. Biotechnol.">
        <title>Sequencing wild and cultivated cassava and related species reveals extensive interspecific hybridization and genetic diversity.</title>
        <authorList>
            <person name="Bredeson J.V."/>
            <person name="Lyons J.B."/>
            <person name="Prochnik S.E."/>
            <person name="Wu G.A."/>
            <person name="Ha C.M."/>
            <person name="Edsinger-Gonzales E."/>
            <person name="Grimwood J."/>
            <person name="Schmutz J."/>
            <person name="Rabbi I.Y."/>
            <person name="Egesi C."/>
            <person name="Nauluvula P."/>
            <person name="Lebot V."/>
            <person name="Ndunguru J."/>
            <person name="Mkamilo G."/>
            <person name="Bart R.S."/>
            <person name="Setter T.L."/>
            <person name="Gleadow R.M."/>
            <person name="Kulakow P."/>
            <person name="Ferguson M.E."/>
            <person name="Rounsley S."/>
            <person name="Rokhsar D.S."/>
        </authorList>
    </citation>
    <scope>NUCLEOTIDE SEQUENCE [LARGE SCALE GENOMIC DNA]</scope>
    <source>
        <strain evidence="2">cv. AM560-2</strain>
    </source>
</reference>
<gene>
    <name evidence="1" type="ORF">MANES_03G175100v8</name>
</gene>
<dbReference type="EMBL" id="CM004389">
    <property type="protein sequence ID" value="KAG8658683.1"/>
    <property type="molecule type" value="Genomic_DNA"/>
</dbReference>
<evidence type="ECO:0000313" key="2">
    <source>
        <dbReference type="Proteomes" id="UP000091857"/>
    </source>
</evidence>
<keyword evidence="2" id="KW-1185">Reference proteome</keyword>
<organism evidence="1 2">
    <name type="scientific">Manihot esculenta</name>
    <name type="common">Cassava</name>
    <name type="synonym">Jatropha manihot</name>
    <dbReference type="NCBI Taxonomy" id="3983"/>
    <lineage>
        <taxon>Eukaryota</taxon>
        <taxon>Viridiplantae</taxon>
        <taxon>Streptophyta</taxon>
        <taxon>Embryophyta</taxon>
        <taxon>Tracheophyta</taxon>
        <taxon>Spermatophyta</taxon>
        <taxon>Magnoliopsida</taxon>
        <taxon>eudicotyledons</taxon>
        <taxon>Gunneridae</taxon>
        <taxon>Pentapetalae</taxon>
        <taxon>rosids</taxon>
        <taxon>fabids</taxon>
        <taxon>Malpighiales</taxon>
        <taxon>Euphorbiaceae</taxon>
        <taxon>Crotonoideae</taxon>
        <taxon>Manihoteae</taxon>
        <taxon>Manihot</taxon>
    </lineage>
</organism>
<name>A0ACB7I469_MANES</name>
<proteinExistence type="predicted"/>
<comment type="caution">
    <text evidence="1">The sequence shown here is derived from an EMBL/GenBank/DDBJ whole genome shotgun (WGS) entry which is preliminary data.</text>
</comment>
<accession>A0ACB7I469</accession>
<sequence length="702" mass="79236">MKVSISEPFNLSNLFSPNIPFPLLISSFRLSINPQILFYPFNPFSSTSTTTTIKWNSITNVIITHPTLLILESCTSMTQLTQIQAHMTVTGLITHTFPVSRVLAFCALADTGDLKHAYLLFTHLENPNTYMWNTMIRGYSKAKMPAVALSFFCQMVRERIEMDTRSFVFGLKACERFSRILEGKSIHSAIWKMGFVSALLVQNGLIHFYSVHGYLILARKVFDEVYLRDVVSWTSMIDGYSAHNCYNEAFKLFDSMLLSDVEPNEVTVISVLSSCSRKGDVSVGKSIHEYVKRKNLNHSLNLMNAILDMYVKCNCLAAARETFDNMRIKDVYSWTSMVNGYAKNGELELARKLFNEMPERNVVSWNAMIAGYSQNNQPKEALALFHDMVDAGLLPMENTLVCVLSACGQLGYLDFGRWIHFYSVEQKHTENSVILANALIDMYAKCGAIDAAADVFNYIPERDLVSWNSMISAYASHGHAEQALVVFEQMIEGGHKPDDITLVGVLSACSHGGLVAEGRAYFQQMERNYGIEPKREHYACMIDLLGRVGLLEDAYELITKMPMQPSEAAWGALLNACRMYGNVELAKLSTKELLDLDPDDSGIYVLLATTCANDRRWGDVKMIRSMMRERGVKKIPGHSLIEVESEFHEFLASDESHPQSEDIYKALDGIYLQSKQEESVTKTSELINLFTFYDDSTRLCMN</sequence>
<dbReference type="Proteomes" id="UP000091857">
    <property type="component" value="Chromosome 3"/>
</dbReference>
<protein>
    <submittedName>
        <fullName evidence="1">Uncharacterized protein</fullName>
    </submittedName>
</protein>
<evidence type="ECO:0000313" key="1">
    <source>
        <dbReference type="EMBL" id="KAG8658683.1"/>
    </source>
</evidence>